<proteinExistence type="predicted"/>
<dbReference type="InterPro" id="IPR003607">
    <property type="entry name" value="HD/PDEase_dom"/>
</dbReference>
<feature type="domain" description="HD/PDEase" evidence="1">
    <location>
        <begin position="229"/>
        <end position="336"/>
    </location>
</feature>
<dbReference type="Gene3D" id="1.10.3210.10">
    <property type="entry name" value="Hypothetical protein af1432"/>
    <property type="match status" value="1"/>
</dbReference>
<dbReference type="Gene3D" id="3.90.550.10">
    <property type="entry name" value="Spore Coat Polysaccharide Biosynthesis Protein SpsA, Chain A"/>
    <property type="match status" value="1"/>
</dbReference>
<dbReference type="EMBL" id="QSBM01000015">
    <property type="protein sequence ID" value="RGX26611.1"/>
    <property type="molecule type" value="Genomic_DNA"/>
</dbReference>
<dbReference type="NCBIfam" id="TIGR00277">
    <property type="entry name" value="HDIG"/>
    <property type="match status" value="1"/>
</dbReference>
<dbReference type="InterPro" id="IPR025877">
    <property type="entry name" value="MobA-like_NTP_Trfase"/>
</dbReference>
<dbReference type="Proteomes" id="UP000283880">
    <property type="component" value="Unassembled WGS sequence"/>
</dbReference>
<gene>
    <name evidence="2" type="ORF">DWV29_18700</name>
</gene>
<dbReference type="Pfam" id="PF12804">
    <property type="entry name" value="NTP_transf_3"/>
    <property type="match status" value="1"/>
</dbReference>
<dbReference type="Pfam" id="PF01966">
    <property type="entry name" value="HD"/>
    <property type="match status" value="1"/>
</dbReference>
<evidence type="ECO:0000313" key="2">
    <source>
        <dbReference type="EMBL" id="RGX26611.1"/>
    </source>
</evidence>
<dbReference type="OrthoDB" id="285216at2"/>
<dbReference type="InterPro" id="IPR006675">
    <property type="entry name" value="HDIG_dom"/>
</dbReference>
<organism evidence="2 3">
    <name type="scientific">Enterocloster asparagiformis</name>
    <dbReference type="NCBI Taxonomy" id="333367"/>
    <lineage>
        <taxon>Bacteria</taxon>
        <taxon>Bacillati</taxon>
        <taxon>Bacillota</taxon>
        <taxon>Clostridia</taxon>
        <taxon>Lachnospirales</taxon>
        <taxon>Lachnospiraceae</taxon>
        <taxon>Enterocloster</taxon>
    </lineage>
</organism>
<dbReference type="SUPFAM" id="SSF53448">
    <property type="entry name" value="Nucleotide-diphospho-sugar transferases"/>
    <property type="match status" value="1"/>
</dbReference>
<dbReference type="InterPro" id="IPR006674">
    <property type="entry name" value="HD_domain"/>
</dbReference>
<dbReference type="AlphaFoldDB" id="A0A413FBL7"/>
<dbReference type="SUPFAM" id="SSF109604">
    <property type="entry name" value="HD-domain/PDEase-like"/>
    <property type="match status" value="1"/>
</dbReference>
<dbReference type="GO" id="GO:0016779">
    <property type="term" value="F:nucleotidyltransferase activity"/>
    <property type="evidence" value="ECO:0007669"/>
    <property type="project" value="UniProtKB-ARBA"/>
</dbReference>
<name>A0A413FBL7_9FIRM</name>
<dbReference type="SMART" id="SM00471">
    <property type="entry name" value="HDc"/>
    <property type="match status" value="1"/>
</dbReference>
<sequence>MRLTPPAHEMEECGMKRTGAVIAAAGLSSRMGAFKPLLPFGEFSVAGHLVAMLKAEHADPIVVVTGFRGEELERELADSGVLLIRNEHYETSEMMDSLRLGFGAIAELCDQILVMPVDVPAVTGATVRRVMECDSPIVRTKSMDRYGHPVKLDRKMVKLAMAYQGDDGLRGFLKGQKELVRDVVVYDEGSFTDADTREEYRRLLALNGSRGKGYPDGEALKWLLQTSGMPETVRRHSEAVSRKALDMAVRLSRFGICLNLELVRSAALLHDIGKGQPDHARRGAEILSRSGYPLAAEIVRQHHDLDCIPQQADETLVVYLADKLVQGEREVSLEERFERSRVKCAGSREAMEHFERRRLQARRALQVWESSIAI</sequence>
<dbReference type="CDD" id="cd04182">
    <property type="entry name" value="GT_2_like_f"/>
    <property type="match status" value="1"/>
</dbReference>
<dbReference type="CDD" id="cd00077">
    <property type="entry name" value="HDc"/>
    <property type="match status" value="1"/>
</dbReference>
<comment type="caution">
    <text evidence="2">The sequence shown here is derived from an EMBL/GenBank/DDBJ whole genome shotgun (WGS) entry which is preliminary data.</text>
</comment>
<accession>A0A413FBL7</accession>
<evidence type="ECO:0000313" key="3">
    <source>
        <dbReference type="Proteomes" id="UP000283880"/>
    </source>
</evidence>
<dbReference type="InterPro" id="IPR029044">
    <property type="entry name" value="Nucleotide-diphossugar_trans"/>
</dbReference>
<reference evidence="2 3" key="1">
    <citation type="submission" date="2018-08" db="EMBL/GenBank/DDBJ databases">
        <title>A genome reference for cultivated species of the human gut microbiota.</title>
        <authorList>
            <person name="Zou Y."/>
            <person name="Xue W."/>
            <person name="Luo G."/>
        </authorList>
    </citation>
    <scope>NUCLEOTIDE SEQUENCE [LARGE SCALE GENOMIC DNA]</scope>
    <source>
        <strain evidence="2 3">AF04-15</strain>
    </source>
</reference>
<dbReference type="PANTHER" id="PTHR43777">
    <property type="entry name" value="MOLYBDENUM COFACTOR CYTIDYLYLTRANSFERASE"/>
    <property type="match status" value="1"/>
</dbReference>
<protein>
    <submittedName>
        <fullName evidence="2">HDIG domain-containing protein</fullName>
    </submittedName>
</protein>
<evidence type="ECO:0000259" key="1">
    <source>
        <dbReference type="SMART" id="SM00471"/>
    </source>
</evidence>
<dbReference type="PANTHER" id="PTHR43777:SF1">
    <property type="entry name" value="MOLYBDENUM COFACTOR CYTIDYLYLTRANSFERASE"/>
    <property type="match status" value="1"/>
</dbReference>